<proteinExistence type="inferred from homology"/>
<keyword evidence="5 6" id="KW-0472">Membrane</keyword>
<dbReference type="PANTHER" id="PTHR32322">
    <property type="entry name" value="INNER MEMBRANE TRANSPORTER"/>
    <property type="match status" value="1"/>
</dbReference>
<dbReference type="InterPro" id="IPR050638">
    <property type="entry name" value="AA-Vitamin_Transporters"/>
</dbReference>
<sequence>MKKYLFLLGISLMWGSQFYFAEQVLDTVEPMALAAIRSTIGACTLTLLAILLPHSSAPVKTGFRWRRYTLYVVIALLEAVLPFFLVAWGQNQVNSSLASILIGTTPLWTVLIVWLLFRERLHRNQAFGVMLGFIGVMIIFIPRISYSDATIFSGETAGLVALLMAAVSYASALILMQYLPTASVVLSMRNILWCAVILLWPAVLVMDNSWPRLYPADLLPLFIIGIFQTGLVYWLYTLLVHREGPVFASFSNYLVPLVGIVLGSFFLNESITISMIIGVIVVIGSIMLSRTQPYYSSYNDKI</sequence>
<feature type="transmembrane region" description="Helical" evidence="6">
    <location>
        <begin position="68"/>
        <end position="89"/>
    </location>
</feature>
<feature type="domain" description="EamA" evidence="7">
    <location>
        <begin position="157"/>
        <end position="289"/>
    </location>
</feature>
<feature type="transmembrane region" description="Helical" evidence="6">
    <location>
        <begin position="95"/>
        <end position="117"/>
    </location>
</feature>
<feature type="transmembrane region" description="Helical" evidence="6">
    <location>
        <begin position="271"/>
        <end position="288"/>
    </location>
</feature>
<dbReference type="Proteomes" id="UP000199668">
    <property type="component" value="Unassembled WGS sequence"/>
</dbReference>
<organism evidence="8 9">
    <name type="scientific">Salibacterium qingdaonense</name>
    <dbReference type="NCBI Taxonomy" id="266892"/>
    <lineage>
        <taxon>Bacteria</taxon>
        <taxon>Bacillati</taxon>
        <taxon>Bacillota</taxon>
        <taxon>Bacilli</taxon>
        <taxon>Bacillales</taxon>
        <taxon>Bacillaceae</taxon>
    </lineage>
</organism>
<evidence type="ECO:0000256" key="4">
    <source>
        <dbReference type="ARBA" id="ARBA00022989"/>
    </source>
</evidence>
<keyword evidence="4 6" id="KW-1133">Transmembrane helix</keyword>
<feature type="transmembrane region" description="Helical" evidence="6">
    <location>
        <begin position="157"/>
        <end position="178"/>
    </location>
</feature>
<evidence type="ECO:0000256" key="3">
    <source>
        <dbReference type="ARBA" id="ARBA00022692"/>
    </source>
</evidence>
<dbReference type="SUPFAM" id="SSF103481">
    <property type="entry name" value="Multidrug resistance efflux transporter EmrE"/>
    <property type="match status" value="2"/>
</dbReference>
<keyword evidence="9" id="KW-1185">Reference proteome</keyword>
<feature type="transmembrane region" description="Helical" evidence="6">
    <location>
        <begin position="218"/>
        <end position="239"/>
    </location>
</feature>
<dbReference type="Gene3D" id="1.10.3730.20">
    <property type="match status" value="1"/>
</dbReference>
<dbReference type="PANTHER" id="PTHR32322:SF2">
    <property type="entry name" value="EAMA DOMAIN-CONTAINING PROTEIN"/>
    <property type="match status" value="1"/>
</dbReference>
<dbReference type="OrthoDB" id="3190463at2"/>
<evidence type="ECO:0000256" key="6">
    <source>
        <dbReference type="SAM" id="Phobius"/>
    </source>
</evidence>
<dbReference type="RefSeq" id="WP_090928344.1">
    <property type="nucleotide sequence ID" value="NZ_FOTY01000035.1"/>
</dbReference>
<protein>
    <submittedName>
        <fullName evidence="8">Permease of the drug/metabolite transporter (DMT) superfamily</fullName>
    </submittedName>
</protein>
<evidence type="ECO:0000256" key="2">
    <source>
        <dbReference type="ARBA" id="ARBA00007362"/>
    </source>
</evidence>
<evidence type="ECO:0000256" key="1">
    <source>
        <dbReference type="ARBA" id="ARBA00004127"/>
    </source>
</evidence>
<feature type="transmembrane region" description="Helical" evidence="6">
    <location>
        <begin position="126"/>
        <end position="145"/>
    </location>
</feature>
<keyword evidence="3 6" id="KW-0812">Transmembrane</keyword>
<evidence type="ECO:0000313" key="9">
    <source>
        <dbReference type="Proteomes" id="UP000199668"/>
    </source>
</evidence>
<feature type="domain" description="EamA" evidence="7">
    <location>
        <begin position="2"/>
        <end position="140"/>
    </location>
</feature>
<evidence type="ECO:0000313" key="8">
    <source>
        <dbReference type="EMBL" id="SFM33659.1"/>
    </source>
</evidence>
<reference evidence="8 9" key="1">
    <citation type="submission" date="2016-10" db="EMBL/GenBank/DDBJ databases">
        <authorList>
            <person name="de Groot N.N."/>
        </authorList>
    </citation>
    <scope>NUCLEOTIDE SEQUENCE [LARGE SCALE GENOMIC DNA]</scope>
    <source>
        <strain evidence="8 9">CGMCC 1.6134</strain>
    </source>
</reference>
<accession>A0A1I4Q0S5</accession>
<dbReference type="Pfam" id="PF00892">
    <property type="entry name" value="EamA"/>
    <property type="match status" value="2"/>
</dbReference>
<dbReference type="InterPro" id="IPR000620">
    <property type="entry name" value="EamA_dom"/>
</dbReference>
<comment type="similarity">
    <text evidence="2">Belongs to the EamA transporter family.</text>
</comment>
<dbReference type="STRING" id="266892.SAMN04488054_1357"/>
<feature type="transmembrane region" description="Helical" evidence="6">
    <location>
        <begin position="246"/>
        <end position="265"/>
    </location>
</feature>
<dbReference type="InterPro" id="IPR037185">
    <property type="entry name" value="EmrE-like"/>
</dbReference>
<dbReference type="GO" id="GO:0016020">
    <property type="term" value="C:membrane"/>
    <property type="evidence" value="ECO:0007669"/>
    <property type="project" value="UniProtKB-SubCell"/>
</dbReference>
<feature type="transmembrane region" description="Helical" evidence="6">
    <location>
        <begin position="190"/>
        <end position="206"/>
    </location>
</feature>
<comment type="subcellular location">
    <subcellularLocation>
        <location evidence="1">Endomembrane system</location>
        <topology evidence="1">Multi-pass membrane protein</topology>
    </subcellularLocation>
</comment>
<dbReference type="EMBL" id="FOTY01000035">
    <property type="protein sequence ID" value="SFM33659.1"/>
    <property type="molecule type" value="Genomic_DNA"/>
</dbReference>
<evidence type="ECO:0000256" key="5">
    <source>
        <dbReference type="ARBA" id="ARBA00023136"/>
    </source>
</evidence>
<name>A0A1I4Q0S5_9BACI</name>
<feature type="transmembrane region" description="Helical" evidence="6">
    <location>
        <begin position="30"/>
        <end position="52"/>
    </location>
</feature>
<evidence type="ECO:0000259" key="7">
    <source>
        <dbReference type="Pfam" id="PF00892"/>
    </source>
</evidence>
<gene>
    <name evidence="8" type="ORF">SAMN04488054_1357</name>
</gene>
<dbReference type="AlphaFoldDB" id="A0A1I4Q0S5"/>